<reference evidence="2 3" key="1">
    <citation type="submission" date="2020-11" db="EMBL/GenBank/DDBJ databases">
        <title>Erythrobacter sediminis sp. nov., a marine bacterium from a tidal flat of Garorim Bay.</title>
        <authorList>
            <person name="Kim D."/>
            <person name="Yoo Y."/>
            <person name="Kim J.-J."/>
        </authorList>
    </citation>
    <scope>NUCLEOTIDE SEQUENCE [LARGE SCALE GENOMIC DNA]</scope>
    <source>
        <strain evidence="2 3">JGD-13</strain>
    </source>
</reference>
<comment type="caution">
    <text evidence="2">The sequence shown here is derived from an EMBL/GenBank/DDBJ whole genome shotgun (WGS) entry which is preliminary data.</text>
</comment>
<dbReference type="EMBL" id="JAEANY010000001">
    <property type="protein sequence ID" value="MBH5321128.1"/>
    <property type="molecule type" value="Genomic_DNA"/>
</dbReference>
<evidence type="ECO:0000313" key="2">
    <source>
        <dbReference type="EMBL" id="MBH5321128.1"/>
    </source>
</evidence>
<keyword evidence="3" id="KW-1185">Reference proteome</keyword>
<sequence>MTTTSRAGKTGWNTLPPPAQQDDPSPKVSQSLDRMRQMGVLTEERPQFHHGPQQKQTTRARHADGSLAGGFAK</sequence>
<feature type="region of interest" description="Disordered" evidence="1">
    <location>
        <begin position="1"/>
        <end position="73"/>
    </location>
</feature>
<dbReference type="Proteomes" id="UP000602442">
    <property type="component" value="Unassembled WGS sequence"/>
</dbReference>
<name>A0ABS0MZI5_9SPHN</name>
<dbReference type="RefSeq" id="WP_197919821.1">
    <property type="nucleotide sequence ID" value="NZ_CAWPTA010000006.1"/>
</dbReference>
<evidence type="ECO:0000313" key="3">
    <source>
        <dbReference type="Proteomes" id="UP000602442"/>
    </source>
</evidence>
<proteinExistence type="predicted"/>
<gene>
    <name evidence="2" type="ORF">I5L03_00855</name>
</gene>
<evidence type="ECO:0000256" key="1">
    <source>
        <dbReference type="SAM" id="MobiDB-lite"/>
    </source>
</evidence>
<organism evidence="2 3">
    <name type="scientific">Aurantiacibacter sediminis</name>
    <dbReference type="NCBI Taxonomy" id="2793064"/>
    <lineage>
        <taxon>Bacteria</taxon>
        <taxon>Pseudomonadati</taxon>
        <taxon>Pseudomonadota</taxon>
        <taxon>Alphaproteobacteria</taxon>
        <taxon>Sphingomonadales</taxon>
        <taxon>Erythrobacteraceae</taxon>
        <taxon>Aurantiacibacter</taxon>
    </lineage>
</organism>
<feature type="compositionally biased region" description="Polar residues" evidence="1">
    <location>
        <begin position="1"/>
        <end position="13"/>
    </location>
</feature>
<protein>
    <submittedName>
        <fullName evidence="2">Uncharacterized protein</fullName>
    </submittedName>
</protein>
<accession>A0ABS0MZI5</accession>